<organism evidence="2 3">
    <name type="scientific">Volucribacter psittacicida</name>
    <dbReference type="NCBI Taxonomy" id="203482"/>
    <lineage>
        <taxon>Bacteria</taxon>
        <taxon>Pseudomonadati</taxon>
        <taxon>Pseudomonadota</taxon>
        <taxon>Gammaproteobacteria</taxon>
        <taxon>Pasteurellales</taxon>
        <taxon>Pasteurellaceae</taxon>
        <taxon>Volucribacter</taxon>
    </lineage>
</organism>
<gene>
    <name evidence="2" type="ORF">EV694_2208</name>
</gene>
<reference evidence="2 3" key="1">
    <citation type="submission" date="2019-03" db="EMBL/GenBank/DDBJ databases">
        <title>Genomic Encyclopedia of Type Strains, Phase IV (KMG-IV): sequencing the most valuable type-strain genomes for metagenomic binning, comparative biology and taxonomic classification.</title>
        <authorList>
            <person name="Goeker M."/>
        </authorList>
    </citation>
    <scope>NUCLEOTIDE SEQUENCE [LARGE SCALE GENOMIC DNA]</scope>
    <source>
        <strain evidence="2 3">DSM 15534</strain>
    </source>
</reference>
<keyword evidence="1" id="KW-1133">Transmembrane helix</keyword>
<sequence length="52" mass="6201">ILIETTIIKNFQETDRTLIQMFAFLMCMPLFRFKIILCILAIYAKLHILQLL</sequence>
<proteinExistence type="predicted"/>
<keyword evidence="1" id="KW-0812">Transmembrane</keyword>
<keyword evidence="3" id="KW-1185">Reference proteome</keyword>
<name>A0A4R1FL11_9PAST</name>
<evidence type="ECO:0000256" key="1">
    <source>
        <dbReference type="SAM" id="Phobius"/>
    </source>
</evidence>
<feature type="transmembrane region" description="Helical" evidence="1">
    <location>
        <begin position="21"/>
        <end position="44"/>
    </location>
</feature>
<feature type="non-terminal residue" evidence="2">
    <location>
        <position position="1"/>
    </location>
</feature>
<evidence type="ECO:0000313" key="2">
    <source>
        <dbReference type="EMBL" id="TCJ93974.1"/>
    </source>
</evidence>
<evidence type="ECO:0000313" key="3">
    <source>
        <dbReference type="Proteomes" id="UP000294702"/>
    </source>
</evidence>
<dbReference type="AlphaFoldDB" id="A0A4R1FL11"/>
<accession>A0A4R1FL11</accession>
<keyword evidence="1" id="KW-0472">Membrane</keyword>
<dbReference type="EMBL" id="SMFT01000009">
    <property type="protein sequence ID" value="TCJ93974.1"/>
    <property type="molecule type" value="Genomic_DNA"/>
</dbReference>
<comment type="caution">
    <text evidence="2">The sequence shown here is derived from an EMBL/GenBank/DDBJ whole genome shotgun (WGS) entry which is preliminary data.</text>
</comment>
<protein>
    <submittedName>
        <fullName evidence="2">Uncharacterized protein</fullName>
    </submittedName>
</protein>
<dbReference type="Proteomes" id="UP000294702">
    <property type="component" value="Unassembled WGS sequence"/>
</dbReference>